<feature type="non-terminal residue" evidence="2">
    <location>
        <position position="1"/>
    </location>
</feature>
<keyword evidence="1" id="KW-0472">Membrane</keyword>
<keyword evidence="1" id="KW-0812">Transmembrane</keyword>
<dbReference type="EMBL" id="JBJUIK010000017">
    <property type="protein sequence ID" value="KAL3497730.1"/>
    <property type="molecule type" value="Genomic_DNA"/>
</dbReference>
<accession>A0ABD2XUV3</accession>
<name>A0ABD2XUV3_9GENT</name>
<evidence type="ECO:0000256" key="1">
    <source>
        <dbReference type="SAM" id="Phobius"/>
    </source>
</evidence>
<keyword evidence="3" id="KW-1185">Reference proteome</keyword>
<reference evidence="2 3" key="1">
    <citation type="submission" date="2024-11" db="EMBL/GenBank/DDBJ databases">
        <title>A near-complete genome assembly of Cinchona calisaya.</title>
        <authorList>
            <person name="Lian D.C."/>
            <person name="Zhao X.W."/>
            <person name="Wei L."/>
        </authorList>
    </citation>
    <scope>NUCLEOTIDE SEQUENCE [LARGE SCALE GENOMIC DNA]</scope>
    <source>
        <tissue evidence="2">Nenye</tissue>
    </source>
</reference>
<feature type="transmembrane region" description="Helical" evidence="1">
    <location>
        <begin position="27"/>
        <end position="48"/>
    </location>
</feature>
<keyword evidence="1" id="KW-1133">Transmembrane helix</keyword>
<evidence type="ECO:0000313" key="3">
    <source>
        <dbReference type="Proteomes" id="UP001630127"/>
    </source>
</evidence>
<dbReference type="AlphaFoldDB" id="A0ABD2XUV3"/>
<proteinExistence type="predicted"/>
<feature type="transmembrane region" description="Helical" evidence="1">
    <location>
        <begin position="55"/>
        <end position="79"/>
    </location>
</feature>
<organism evidence="2 3">
    <name type="scientific">Cinchona calisaya</name>
    <dbReference type="NCBI Taxonomy" id="153742"/>
    <lineage>
        <taxon>Eukaryota</taxon>
        <taxon>Viridiplantae</taxon>
        <taxon>Streptophyta</taxon>
        <taxon>Embryophyta</taxon>
        <taxon>Tracheophyta</taxon>
        <taxon>Spermatophyta</taxon>
        <taxon>Magnoliopsida</taxon>
        <taxon>eudicotyledons</taxon>
        <taxon>Gunneridae</taxon>
        <taxon>Pentapetalae</taxon>
        <taxon>asterids</taxon>
        <taxon>lamiids</taxon>
        <taxon>Gentianales</taxon>
        <taxon>Rubiaceae</taxon>
        <taxon>Cinchonoideae</taxon>
        <taxon>Cinchoneae</taxon>
        <taxon>Cinchona</taxon>
    </lineage>
</organism>
<protein>
    <submittedName>
        <fullName evidence="2">Uncharacterized protein</fullName>
    </submittedName>
</protein>
<comment type="caution">
    <text evidence="2">The sequence shown here is derived from an EMBL/GenBank/DDBJ whole genome shotgun (WGS) entry which is preliminary data.</text>
</comment>
<evidence type="ECO:0000313" key="2">
    <source>
        <dbReference type="EMBL" id="KAL3497730.1"/>
    </source>
</evidence>
<gene>
    <name evidence="2" type="ORF">ACH5RR_040462</name>
</gene>
<sequence length="101" mass="11565">GFSAEVSSYTNPNHTVADYSFQFFHQIFLWVSSAPQFFLCFTIFIKFSCISRTTILLLVSSTAYFSVTDLVSSFLYVFYFRFLEDLNGISILITGISSRFS</sequence>
<dbReference type="Proteomes" id="UP001630127">
    <property type="component" value="Unassembled WGS sequence"/>
</dbReference>